<evidence type="ECO:0000313" key="3">
    <source>
        <dbReference type="Proteomes" id="UP000623129"/>
    </source>
</evidence>
<dbReference type="Gene3D" id="3.40.309.10">
    <property type="entry name" value="Aldehyde Dehydrogenase, Chain A, domain 2"/>
    <property type="match status" value="1"/>
</dbReference>
<organism evidence="2 3">
    <name type="scientific">Carex littledalei</name>
    <dbReference type="NCBI Taxonomy" id="544730"/>
    <lineage>
        <taxon>Eukaryota</taxon>
        <taxon>Viridiplantae</taxon>
        <taxon>Streptophyta</taxon>
        <taxon>Embryophyta</taxon>
        <taxon>Tracheophyta</taxon>
        <taxon>Spermatophyta</taxon>
        <taxon>Magnoliopsida</taxon>
        <taxon>Liliopsida</taxon>
        <taxon>Poales</taxon>
        <taxon>Cyperaceae</taxon>
        <taxon>Cyperoideae</taxon>
        <taxon>Cariceae</taxon>
        <taxon>Carex</taxon>
        <taxon>Carex subgen. Euthyceras</taxon>
    </lineage>
</organism>
<dbReference type="SUPFAM" id="SSF53720">
    <property type="entry name" value="ALDH-like"/>
    <property type="match status" value="1"/>
</dbReference>
<evidence type="ECO:0000259" key="1">
    <source>
        <dbReference type="Pfam" id="PF00171"/>
    </source>
</evidence>
<dbReference type="AlphaFoldDB" id="A0A833R8S8"/>
<feature type="domain" description="Aldehyde dehydrogenase" evidence="1">
    <location>
        <begin position="4"/>
        <end position="71"/>
    </location>
</feature>
<dbReference type="InterPro" id="IPR016163">
    <property type="entry name" value="Ald_DH_C"/>
</dbReference>
<dbReference type="Pfam" id="PF00171">
    <property type="entry name" value="Aldedh"/>
    <property type="match status" value="1"/>
</dbReference>
<accession>A0A833R8S8</accession>
<dbReference type="GO" id="GO:0016620">
    <property type="term" value="F:oxidoreductase activity, acting on the aldehyde or oxo group of donors, NAD or NADP as acceptor"/>
    <property type="evidence" value="ECO:0007669"/>
    <property type="project" value="InterPro"/>
</dbReference>
<dbReference type="InterPro" id="IPR016161">
    <property type="entry name" value="Ald_DH/histidinol_DH"/>
</dbReference>
<dbReference type="PANTHER" id="PTHR11699">
    <property type="entry name" value="ALDEHYDE DEHYDROGENASE-RELATED"/>
    <property type="match status" value="1"/>
</dbReference>
<evidence type="ECO:0000313" key="2">
    <source>
        <dbReference type="EMBL" id="KAF3333457.1"/>
    </source>
</evidence>
<proteinExistence type="predicted"/>
<gene>
    <name evidence="2" type="ORF">FCM35_KLT01148</name>
</gene>
<dbReference type="EMBL" id="SWLB01000010">
    <property type="protein sequence ID" value="KAF3333457.1"/>
    <property type="molecule type" value="Genomic_DNA"/>
</dbReference>
<sequence>MFGVVDKVQYEKILQYIEHGKREGATLLTGGKPCGKKGYYIEPAVFTDVKDDMLIAKDEIFGPVMSVMKFKLYTHGPASFVPFNSTRWPQEGYRSYSHSACSVFY</sequence>
<comment type="caution">
    <text evidence="2">The sequence shown here is derived from an EMBL/GenBank/DDBJ whole genome shotgun (WGS) entry which is preliminary data.</text>
</comment>
<name>A0A833R8S8_9POAL</name>
<reference evidence="2" key="1">
    <citation type="submission" date="2020-01" db="EMBL/GenBank/DDBJ databases">
        <title>Genome sequence of Kobresia littledalei, the first chromosome-level genome in the family Cyperaceae.</title>
        <authorList>
            <person name="Qu G."/>
        </authorList>
    </citation>
    <scope>NUCLEOTIDE SEQUENCE</scope>
    <source>
        <strain evidence="2">C.B.Clarke</strain>
        <tissue evidence="2">Leaf</tissue>
    </source>
</reference>
<keyword evidence="3" id="KW-1185">Reference proteome</keyword>
<dbReference type="InterPro" id="IPR015590">
    <property type="entry name" value="Aldehyde_DH_dom"/>
</dbReference>
<dbReference type="Proteomes" id="UP000623129">
    <property type="component" value="Unassembled WGS sequence"/>
</dbReference>
<protein>
    <submittedName>
        <fullName evidence="2">Aldehyde dehydrogenase family 2 member C4-like protein</fullName>
    </submittedName>
</protein>
<dbReference type="OrthoDB" id="310895at2759"/>